<comment type="caution">
    <text evidence="1">The sequence shown here is derived from an EMBL/GenBank/DDBJ whole genome shotgun (WGS) entry which is preliminary data.</text>
</comment>
<dbReference type="RefSeq" id="WP_062592944.1">
    <property type="nucleotide sequence ID" value="NZ_LQZQ01000049.1"/>
</dbReference>
<proteinExistence type="predicted"/>
<keyword evidence="2" id="KW-1185">Reference proteome</keyword>
<sequence>MLYIKFNIQDSSNYQDFEKLYDHMVKVRQPEFEFEEEDGPEFDWGGMTQAEVDDTVEKLSTFLDQAPEERRYLAIIPAYVNEFLQSYLQVDNEKLGALGIQETLSIFNYLEFDFEVDMDKIEKLNAQSGIIEFSTGNYPFGGLERFLITLRAYGLTPTECFDGFNICTIEWNSDFEYSTTKLPERTKVYLNRN</sequence>
<dbReference type="STRING" id="279360.MB14_08300"/>
<accession>A0A150X058</accession>
<evidence type="ECO:0000313" key="2">
    <source>
        <dbReference type="Proteomes" id="UP000075583"/>
    </source>
</evidence>
<dbReference type="AlphaFoldDB" id="A0A150X058"/>
<dbReference type="EMBL" id="LQZQ01000049">
    <property type="protein sequence ID" value="KYG72046.1"/>
    <property type="molecule type" value="Genomic_DNA"/>
</dbReference>
<dbReference type="Proteomes" id="UP000075583">
    <property type="component" value="Unassembled WGS sequence"/>
</dbReference>
<protein>
    <submittedName>
        <fullName evidence="1">Uncharacterized protein</fullName>
    </submittedName>
</protein>
<organism evidence="1 2">
    <name type="scientific">Roseivirga ehrenbergii (strain DSM 102268 / JCM 13514 / KCTC 12282 / NCIMB 14502 / KMM 6017)</name>
    <dbReference type="NCBI Taxonomy" id="279360"/>
    <lineage>
        <taxon>Bacteria</taxon>
        <taxon>Pseudomonadati</taxon>
        <taxon>Bacteroidota</taxon>
        <taxon>Cytophagia</taxon>
        <taxon>Cytophagales</taxon>
        <taxon>Roseivirgaceae</taxon>
        <taxon>Roseivirga</taxon>
    </lineage>
</organism>
<reference evidence="1" key="1">
    <citation type="submission" date="2016-01" db="EMBL/GenBank/DDBJ databases">
        <title>Genome sequencing of Roseivirga ehrenbergii KMM 6017.</title>
        <authorList>
            <person name="Selvaratnam C."/>
            <person name="Thevarajoo S."/>
            <person name="Goh K.M."/>
            <person name="Ee R."/>
            <person name="Chan K.-G."/>
            <person name="Chong C.S."/>
        </authorList>
    </citation>
    <scope>NUCLEOTIDE SEQUENCE [LARGE SCALE GENOMIC DNA]</scope>
    <source>
        <strain evidence="1">KMM 6017</strain>
    </source>
</reference>
<evidence type="ECO:0000313" key="1">
    <source>
        <dbReference type="EMBL" id="KYG72046.1"/>
    </source>
</evidence>
<name>A0A150X058_ROSEK</name>
<dbReference type="OrthoDB" id="1442049at2"/>
<gene>
    <name evidence="1" type="ORF">MB14_08300</name>
</gene>